<protein>
    <submittedName>
        <fullName evidence="3">Basic proline-rich protein-like</fullName>
    </submittedName>
</protein>
<dbReference type="Proteomes" id="UP000261680">
    <property type="component" value="Unplaced"/>
</dbReference>
<name>A0A8M1F8F1_URSMA</name>
<evidence type="ECO:0000256" key="1">
    <source>
        <dbReference type="SAM" id="MobiDB-lite"/>
    </source>
</evidence>
<organism evidence="2 3">
    <name type="scientific">Ursus maritimus</name>
    <name type="common">Polar bear</name>
    <name type="synonym">Thalarctos maritimus</name>
    <dbReference type="NCBI Taxonomy" id="29073"/>
    <lineage>
        <taxon>Eukaryota</taxon>
        <taxon>Metazoa</taxon>
        <taxon>Chordata</taxon>
        <taxon>Craniata</taxon>
        <taxon>Vertebrata</taxon>
        <taxon>Euteleostomi</taxon>
        <taxon>Mammalia</taxon>
        <taxon>Eutheria</taxon>
        <taxon>Laurasiatheria</taxon>
        <taxon>Carnivora</taxon>
        <taxon>Caniformia</taxon>
        <taxon>Ursidae</taxon>
        <taxon>Ursus</taxon>
    </lineage>
</organism>
<gene>
    <name evidence="3" type="primary">LOC121101176</name>
</gene>
<dbReference type="OrthoDB" id="10035766at2759"/>
<evidence type="ECO:0000313" key="3">
    <source>
        <dbReference type="RefSeq" id="XP_040479708.1"/>
    </source>
</evidence>
<feature type="compositionally biased region" description="Basic and acidic residues" evidence="1">
    <location>
        <begin position="9"/>
        <end position="18"/>
    </location>
</feature>
<dbReference type="GeneID" id="121101176"/>
<dbReference type="RefSeq" id="XP_040479708.1">
    <property type="nucleotide sequence ID" value="XM_040623774.1"/>
</dbReference>
<dbReference type="AlphaFoldDB" id="A0A8M1F8F1"/>
<sequence length="241" mass="26479">MPAAFKQNQMKDSRDAARHQAHIAVGWSPNTTWPCPVAPHTSRNLAREPPGRPDPAPPDCSRLRGGASGSPPPTRPFREGPASRRDRPRGELASRRWRHTERKAPAPWEVAPGPRGAAPAAARPPWTPRLLLGPAGIVPASGQVFPLPAEPPRTLHLCGAARTSQTSVELSVCLAASSAGRWQHCARPRSETAKESWKEIHKLVEELMKRFTNPNLKISIVTYSSQSYTQRKLTTDRQVPH</sequence>
<keyword evidence="2" id="KW-1185">Reference proteome</keyword>
<proteinExistence type="predicted"/>
<evidence type="ECO:0000313" key="2">
    <source>
        <dbReference type="Proteomes" id="UP000261680"/>
    </source>
</evidence>
<reference evidence="3" key="1">
    <citation type="submission" date="2025-08" db="UniProtKB">
        <authorList>
            <consortium name="RefSeq"/>
        </authorList>
    </citation>
    <scope>IDENTIFICATION</scope>
    <source>
        <tissue evidence="3">Whole blood</tissue>
    </source>
</reference>
<feature type="region of interest" description="Disordered" evidence="1">
    <location>
        <begin position="1"/>
        <end position="122"/>
    </location>
</feature>
<feature type="compositionally biased region" description="Basic and acidic residues" evidence="1">
    <location>
        <begin position="76"/>
        <end position="94"/>
    </location>
</feature>
<feature type="compositionally biased region" description="Low complexity" evidence="1">
    <location>
        <begin position="111"/>
        <end position="122"/>
    </location>
</feature>
<accession>A0A8M1F8F1</accession>
<dbReference type="KEGG" id="umr:121101176"/>